<dbReference type="RefSeq" id="WP_290000213.1">
    <property type="nucleotide sequence ID" value="NZ_JAUEPH010000004.1"/>
</dbReference>
<name>A0ABT7YDG5_9BACT</name>
<dbReference type="EMBL" id="JAUEPH010000004">
    <property type="protein sequence ID" value="MDN3204576.1"/>
    <property type="molecule type" value="Genomic_DNA"/>
</dbReference>
<keyword evidence="7" id="KW-1185">Reference proteome</keyword>
<evidence type="ECO:0000313" key="7">
    <source>
        <dbReference type="Proteomes" id="UP001171916"/>
    </source>
</evidence>
<feature type="domain" description="Type I restriction modification DNA specificity" evidence="5">
    <location>
        <begin position="40"/>
        <end position="183"/>
    </location>
</feature>
<comment type="caution">
    <text evidence="6">The sequence shown here is derived from an EMBL/GenBank/DDBJ whole genome shotgun (WGS) entry which is preliminary data.</text>
</comment>
<dbReference type="SUPFAM" id="SSF116734">
    <property type="entry name" value="DNA methylase specificity domain"/>
    <property type="match status" value="2"/>
</dbReference>
<accession>A0ABT7YDG5</accession>
<keyword evidence="2" id="KW-0680">Restriction system</keyword>
<keyword evidence="6" id="KW-0255">Endonuclease</keyword>
<keyword evidence="6" id="KW-0378">Hydrolase</keyword>
<dbReference type="InterPro" id="IPR044946">
    <property type="entry name" value="Restrct_endonuc_typeI_TRD_sf"/>
</dbReference>
<dbReference type="InterPro" id="IPR052021">
    <property type="entry name" value="Type-I_RS_S_subunit"/>
</dbReference>
<dbReference type="Gene3D" id="3.90.220.20">
    <property type="entry name" value="DNA methylase specificity domains"/>
    <property type="match status" value="2"/>
</dbReference>
<gene>
    <name evidence="6" type="ORF">QVH07_10470</name>
</gene>
<dbReference type="PANTHER" id="PTHR30408:SF12">
    <property type="entry name" value="TYPE I RESTRICTION ENZYME MJAVIII SPECIFICITY SUBUNIT"/>
    <property type="match status" value="1"/>
</dbReference>
<comment type="similarity">
    <text evidence="1">Belongs to the type-I restriction system S methylase family.</text>
</comment>
<dbReference type="CDD" id="cd17266">
    <property type="entry name" value="RMtype1_S_Sau1132ORF3780P-TRD2-CR2_like"/>
    <property type="match status" value="1"/>
</dbReference>
<sequence>MKEGWEIKKLVELSNNKDAIVSGPFGSNLKVSDYKDVGVPIFRLQNVGKGKFINKDIKYISDEKAEELKYHSFKAGDLVLAKLGIPIGKTCVVPDEFSSGIIVADVVRLRLDKNVVDYKFLEYFLNSDEAVAQLTGNISGATRPRVNLSDVRNIEISLPPLPEQQRIVSILDQAFTAIDKGKANAEQNLQNAKELFESYLQGVFEKKGDGWEEQLLRNSFKLKSGDNLTAKKMVEGDFPVFGGNGIAGYHIEFNLSGTNVIVGRVGALCGNVRHINENIWLTDNAFKIVDFKYDFDHSFLTYLLNYKDLRSYARQAAQPVISNSSLQDVVLNFPKSKEEQQTIVRQLNALRAETQKLEAVYQKKMDDLEELKKSILQKAFAGELTGKEVKI</sequence>
<dbReference type="CDD" id="cd17246">
    <property type="entry name" value="RMtype1_S_SonII-TRD2-CR2_like"/>
    <property type="match status" value="1"/>
</dbReference>
<organism evidence="6 7">
    <name type="scientific">Algoriphagus sediminis</name>
    <dbReference type="NCBI Taxonomy" id="3057113"/>
    <lineage>
        <taxon>Bacteria</taxon>
        <taxon>Pseudomonadati</taxon>
        <taxon>Bacteroidota</taxon>
        <taxon>Cytophagia</taxon>
        <taxon>Cytophagales</taxon>
        <taxon>Cyclobacteriaceae</taxon>
        <taxon>Algoriphagus</taxon>
    </lineage>
</organism>
<keyword evidence="3" id="KW-0238">DNA-binding</keyword>
<protein>
    <submittedName>
        <fullName evidence="6">Restriction endonuclease subunit S</fullName>
    </submittedName>
</protein>
<evidence type="ECO:0000256" key="2">
    <source>
        <dbReference type="ARBA" id="ARBA00022747"/>
    </source>
</evidence>
<evidence type="ECO:0000259" key="5">
    <source>
        <dbReference type="Pfam" id="PF01420"/>
    </source>
</evidence>
<dbReference type="Proteomes" id="UP001171916">
    <property type="component" value="Unassembled WGS sequence"/>
</dbReference>
<reference evidence="6" key="1">
    <citation type="submission" date="2023-06" db="EMBL/GenBank/DDBJ databases">
        <title>Robiginitalea aurantiacus sp. nov. and Algoriphagus sediminis sp. nov., isolated from coastal sediment.</title>
        <authorList>
            <person name="Zhou Z.Y."/>
            <person name="An J."/>
            <person name="Jia Y.W."/>
            <person name="Du Z.J."/>
        </authorList>
    </citation>
    <scope>NUCLEOTIDE SEQUENCE</scope>
    <source>
        <strain evidence="6">C2-7</strain>
    </source>
</reference>
<keyword evidence="6" id="KW-0540">Nuclease</keyword>
<feature type="coiled-coil region" evidence="4">
    <location>
        <begin position="347"/>
        <end position="374"/>
    </location>
</feature>
<dbReference type="Pfam" id="PF01420">
    <property type="entry name" value="Methylase_S"/>
    <property type="match status" value="2"/>
</dbReference>
<dbReference type="InterPro" id="IPR000055">
    <property type="entry name" value="Restrct_endonuc_typeI_TRD"/>
</dbReference>
<evidence type="ECO:0000256" key="4">
    <source>
        <dbReference type="SAM" id="Coils"/>
    </source>
</evidence>
<feature type="domain" description="Type I restriction modification DNA specificity" evidence="5">
    <location>
        <begin position="210"/>
        <end position="358"/>
    </location>
</feature>
<evidence type="ECO:0000313" key="6">
    <source>
        <dbReference type="EMBL" id="MDN3204576.1"/>
    </source>
</evidence>
<keyword evidence="4" id="KW-0175">Coiled coil</keyword>
<evidence type="ECO:0000256" key="1">
    <source>
        <dbReference type="ARBA" id="ARBA00010923"/>
    </source>
</evidence>
<dbReference type="PANTHER" id="PTHR30408">
    <property type="entry name" value="TYPE-1 RESTRICTION ENZYME ECOKI SPECIFICITY PROTEIN"/>
    <property type="match status" value="1"/>
</dbReference>
<dbReference type="GO" id="GO:0004519">
    <property type="term" value="F:endonuclease activity"/>
    <property type="evidence" value="ECO:0007669"/>
    <property type="project" value="UniProtKB-KW"/>
</dbReference>
<evidence type="ECO:0000256" key="3">
    <source>
        <dbReference type="ARBA" id="ARBA00023125"/>
    </source>
</evidence>
<proteinExistence type="inferred from homology"/>